<keyword evidence="10 13" id="KW-0324">Glycolysis</keyword>
<evidence type="ECO:0000256" key="1">
    <source>
        <dbReference type="ARBA" id="ARBA00004997"/>
    </source>
</evidence>
<feature type="domain" description="Pyruvate kinase barrel" evidence="14">
    <location>
        <begin position="30"/>
        <end position="345"/>
    </location>
</feature>
<comment type="caution">
    <text evidence="16">The sequence shown here is derived from an EMBL/GenBank/DDBJ whole genome shotgun (WGS) entry which is preliminary data.</text>
</comment>
<evidence type="ECO:0000256" key="12">
    <source>
        <dbReference type="NCBIfam" id="TIGR01064"/>
    </source>
</evidence>
<keyword evidence="9 13" id="KW-0460">Magnesium</keyword>
<evidence type="ECO:0000256" key="6">
    <source>
        <dbReference type="ARBA" id="ARBA00022741"/>
    </source>
</evidence>
<gene>
    <name evidence="16" type="primary">pyk</name>
    <name evidence="16" type="ORF">DGD08_06855</name>
</gene>
<dbReference type="Pfam" id="PF02887">
    <property type="entry name" value="PK_C"/>
    <property type="match status" value="1"/>
</dbReference>
<dbReference type="AlphaFoldDB" id="A0A3D4V6Z1"/>
<keyword evidence="11 16" id="KW-0670">Pyruvate</keyword>
<dbReference type="Gene3D" id="3.40.1380.20">
    <property type="entry name" value="Pyruvate kinase, C-terminal domain"/>
    <property type="match status" value="1"/>
</dbReference>
<dbReference type="InterPro" id="IPR015795">
    <property type="entry name" value="Pyrv_Knase_C"/>
</dbReference>
<dbReference type="InterPro" id="IPR040442">
    <property type="entry name" value="Pyrv_kinase-like_dom_sf"/>
</dbReference>
<evidence type="ECO:0000256" key="9">
    <source>
        <dbReference type="ARBA" id="ARBA00022842"/>
    </source>
</evidence>
<comment type="similarity">
    <text evidence="2 13">Belongs to the pyruvate kinase family.</text>
</comment>
<dbReference type="SUPFAM" id="SSF52935">
    <property type="entry name" value="PK C-terminal domain-like"/>
    <property type="match status" value="1"/>
</dbReference>
<reference evidence="16 17" key="1">
    <citation type="journal article" date="2018" name="Nat. Biotechnol.">
        <title>A standardized bacterial taxonomy based on genome phylogeny substantially revises the tree of life.</title>
        <authorList>
            <person name="Parks D.H."/>
            <person name="Chuvochina M."/>
            <person name="Waite D.W."/>
            <person name="Rinke C."/>
            <person name="Skarshewski A."/>
            <person name="Chaumeil P.A."/>
            <person name="Hugenholtz P."/>
        </authorList>
    </citation>
    <scope>NUCLEOTIDE SEQUENCE [LARGE SCALE GENOMIC DNA]</scope>
    <source>
        <strain evidence="16">UBA8844</strain>
    </source>
</reference>
<dbReference type="GO" id="GO:0005524">
    <property type="term" value="F:ATP binding"/>
    <property type="evidence" value="ECO:0007669"/>
    <property type="project" value="UniProtKB-KW"/>
</dbReference>
<dbReference type="InterPro" id="IPR015813">
    <property type="entry name" value="Pyrv/PenolPyrv_kinase-like_dom"/>
</dbReference>
<dbReference type="Gene3D" id="2.40.33.10">
    <property type="entry name" value="PK beta-barrel domain-like"/>
    <property type="match status" value="1"/>
</dbReference>
<dbReference type="Proteomes" id="UP000264071">
    <property type="component" value="Unassembled WGS sequence"/>
</dbReference>
<protein>
    <recommendedName>
        <fullName evidence="3 12">Pyruvate kinase</fullName>
        <ecNumber evidence="3 12">2.7.1.40</ecNumber>
    </recommendedName>
</protein>
<dbReference type="SUPFAM" id="SSF50800">
    <property type="entry name" value="PK beta-barrel domain-like"/>
    <property type="match status" value="1"/>
</dbReference>
<comment type="catalytic activity">
    <reaction evidence="13">
        <text>pyruvate + ATP = phosphoenolpyruvate + ADP + H(+)</text>
        <dbReference type="Rhea" id="RHEA:18157"/>
        <dbReference type="ChEBI" id="CHEBI:15361"/>
        <dbReference type="ChEBI" id="CHEBI:15378"/>
        <dbReference type="ChEBI" id="CHEBI:30616"/>
        <dbReference type="ChEBI" id="CHEBI:58702"/>
        <dbReference type="ChEBI" id="CHEBI:456216"/>
        <dbReference type="EC" id="2.7.1.40"/>
    </reaction>
</comment>
<dbReference type="Pfam" id="PF00224">
    <property type="entry name" value="PK"/>
    <property type="match status" value="1"/>
</dbReference>
<dbReference type="InterPro" id="IPR001697">
    <property type="entry name" value="Pyr_Knase"/>
</dbReference>
<evidence type="ECO:0000256" key="3">
    <source>
        <dbReference type="ARBA" id="ARBA00012142"/>
    </source>
</evidence>
<dbReference type="InterPro" id="IPR015806">
    <property type="entry name" value="Pyrv_Knase_insert_dom_sf"/>
</dbReference>
<evidence type="ECO:0000259" key="15">
    <source>
        <dbReference type="Pfam" id="PF02887"/>
    </source>
</evidence>
<dbReference type="EMBL" id="DPIY01000006">
    <property type="protein sequence ID" value="HCT56919.1"/>
    <property type="molecule type" value="Genomic_DNA"/>
</dbReference>
<dbReference type="GO" id="GO:0000287">
    <property type="term" value="F:magnesium ion binding"/>
    <property type="evidence" value="ECO:0007669"/>
    <property type="project" value="UniProtKB-UniRule"/>
</dbReference>
<dbReference type="InterPro" id="IPR011037">
    <property type="entry name" value="Pyrv_Knase-like_insert_dom_sf"/>
</dbReference>
<organism evidence="16 17">
    <name type="scientific">Gemmatimonas aurantiaca</name>
    <dbReference type="NCBI Taxonomy" id="173480"/>
    <lineage>
        <taxon>Bacteria</taxon>
        <taxon>Pseudomonadati</taxon>
        <taxon>Gemmatimonadota</taxon>
        <taxon>Gemmatimonadia</taxon>
        <taxon>Gemmatimonadales</taxon>
        <taxon>Gemmatimonadaceae</taxon>
        <taxon>Gemmatimonas</taxon>
    </lineage>
</organism>
<dbReference type="NCBIfam" id="NF004491">
    <property type="entry name" value="PRK05826.1"/>
    <property type="match status" value="1"/>
</dbReference>
<comment type="pathway">
    <text evidence="1 13">Carbohydrate degradation; glycolysis; pyruvate from D-glyceraldehyde 3-phosphate: step 5/5.</text>
</comment>
<evidence type="ECO:0000256" key="4">
    <source>
        <dbReference type="ARBA" id="ARBA00022679"/>
    </source>
</evidence>
<accession>A0A3D4V6Z1</accession>
<evidence type="ECO:0000313" key="17">
    <source>
        <dbReference type="Proteomes" id="UP000264071"/>
    </source>
</evidence>
<dbReference type="SUPFAM" id="SSF51621">
    <property type="entry name" value="Phosphoenolpyruvate/pyruvate domain"/>
    <property type="match status" value="1"/>
</dbReference>
<evidence type="ECO:0000313" key="16">
    <source>
        <dbReference type="EMBL" id="HCT56919.1"/>
    </source>
</evidence>
<dbReference type="InterPro" id="IPR015793">
    <property type="entry name" value="Pyrv_Knase_brl"/>
</dbReference>
<evidence type="ECO:0000256" key="8">
    <source>
        <dbReference type="ARBA" id="ARBA00022840"/>
    </source>
</evidence>
<feature type="domain" description="Pyruvate kinase C-terminal" evidence="15">
    <location>
        <begin position="379"/>
        <end position="491"/>
    </location>
</feature>
<dbReference type="GO" id="GO:0004743">
    <property type="term" value="F:pyruvate kinase activity"/>
    <property type="evidence" value="ECO:0007669"/>
    <property type="project" value="UniProtKB-UniRule"/>
</dbReference>
<evidence type="ECO:0000256" key="5">
    <source>
        <dbReference type="ARBA" id="ARBA00022723"/>
    </source>
</evidence>
<dbReference type="NCBIfam" id="TIGR01064">
    <property type="entry name" value="pyruv_kin"/>
    <property type="match status" value="1"/>
</dbReference>
<evidence type="ECO:0000256" key="7">
    <source>
        <dbReference type="ARBA" id="ARBA00022777"/>
    </source>
</evidence>
<evidence type="ECO:0000256" key="2">
    <source>
        <dbReference type="ARBA" id="ARBA00008663"/>
    </source>
</evidence>
<dbReference type="FunFam" id="2.40.33.10:FF:000001">
    <property type="entry name" value="Pyruvate kinase"/>
    <property type="match status" value="1"/>
</dbReference>
<evidence type="ECO:0000259" key="14">
    <source>
        <dbReference type="Pfam" id="PF00224"/>
    </source>
</evidence>
<dbReference type="UniPathway" id="UPA00109">
    <property type="reaction ID" value="UER00188"/>
</dbReference>
<name>A0A3D4V6Z1_9BACT</name>
<keyword evidence="8" id="KW-0067">ATP-binding</keyword>
<keyword evidence="6" id="KW-0547">Nucleotide-binding</keyword>
<dbReference type="PANTHER" id="PTHR11817">
    <property type="entry name" value="PYRUVATE KINASE"/>
    <property type="match status" value="1"/>
</dbReference>
<evidence type="ECO:0000256" key="10">
    <source>
        <dbReference type="ARBA" id="ARBA00023152"/>
    </source>
</evidence>
<keyword evidence="7 13" id="KW-0418">Kinase</keyword>
<sequence>MTIPRTGPERAAVDAPIPEVSTNFRRPHVPRTKIVGTLGPASNTPEGIRALIDAGLDVARINFSHGTHETHERTIKAVREVAAAAGRPVAILADLQGPRIRIGALPAPRELEVGSEVVLVPEDVASGTEIPITYADLHHDVNPGNRVLINDGLFELVVTRVDSPRVWATVVHGGTLTSNKGMNLPGIAVSAPSLTEKDRADLAFAVSHELDMIALSFVRRAQDIEELRALIPRTMLIVAKIEKDVALENIEEIMRATDAVMVARGDLGVELPFEEVPIAQKNIIATANRMGRPVITATQMLESMIDNPRPTRAEASDVANAIIDGTDAVMLSAETAAGHHPRLAVEAMRRIIKEIEIHPAAIHPRKFERRVLAGVNTEEAIAAATVAAVRMLDAPLVVVFTKSGFTARIVASHRPSVPILALTDEPRVCRQLALVWGVVPRLVPTARGYDHMVAMALREALDLNLVTKGDRVLVTAGVPFDVPGTTNLLKVETV</sequence>
<keyword evidence="5" id="KW-0479">Metal-binding</keyword>
<evidence type="ECO:0000256" key="11">
    <source>
        <dbReference type="ARBA" id="ARBA00023317"/>
    </source>
</evidence>
<dbReference type="Gene3D" id="3.20.20.60">
    <property type="entry name" value="Phosphoenolpyruvate-binding domains"/>
    <property type="match status" value="1"/>
</dbReference>
<dbReference type="NCBIfam" id="NF004978">
    <property type="entry name" value="PRK06354.1"/>
    <property type="match status" value="1"/>
</dbReference>
<dbReference type="PRINTS" id="PR01050">
    <property type="entry name" value="PYRUVTKNASE"/>
</dbReference>
<dbReference type="GO" id="GO:0016301">
    <property type="term" value="F:kinase activity"/>
    <property type="evidence" value="ECO:0007669"/>
    <property type="project" value="UniProtKB-KW"/>
</dbReference>
<keyword evidence="4 13" id="KW-0808">Transferase</keyword>
<evidence type="ECO:0000256" key="13">
    <source>
        <dbReference type="RuleBase" id="RU000504"/>
    </source>
</evidence>
<dbReference type="InterPro" id="IPR036918">
    <property type="entry name" value="Pyrv_Knase_C_sf"/>
</dbReference>
<dbReference type="EC" id="2.7.1.40" evidence="3 12"/>
<proteinExistence type="inferred from homology"/>
<dbReference type="GO" id="GO:0030955">
    <property type="term" value="F:potassium ion binding"/>
    <property type="evidence" value="ECO:0007669"/>
    <property type="project" value="UniProtKB-UniRule"/>
</dbReference>